<dbReference type="InterPro" id="IPR011009">
    <property type="entry name" value="Kinase-like_dom_sf"/>
</dbReference>
<proteinExistence type="predicted"/>
<protein>
    <submittedName>
        <fullName evidence="3">Kinase</fullName>
    </submittedName>
</protein>
<accession>A0A1W0A0Q6</accession>
<feature type="domain" description="Protein kinase" evidence="2">
    <location>
        <begin position="96"/>
        <end position="284"/>
    </location>
</feature>
<dbReference type="OrthoDB" id="4062651at2759"/>
<organism evidence="3 4">
    <name type="scientific">Thraustotheca clavata</name>
    <dbReference type="NCBI Taxonomy" id="74557"/>
    <lineage>
        <taxon>Eukaryota</taxon>
        <taxon>Sar</taxon>
        <taxon>Stramenopiles</taxon>
        <taxon>Oomycota</taxon>
        <taxon>Saprolegniomycetes</taxon>
        <taxon>Saprolegniales</taxon>
        <taxon>Achlyaceae</taxon>
        <taxon>Thraustotheca</taxon>
    </lineage>
</organism>
<dbReference type="PROSITE" id="PS50011">
    <property type="entry name" value="PROTEIN_KINASE_DOM"/>
    <property type="match status" value="1"/>
</dbReference>
<evidence type="ECO:0000256" key="1">
    <source>
        <dbReference type="SAM" id="Phobius"/>
    </source>
</evidence>
<dbReference type="SMART" id="SM00220">
    <property type="entry name" value="S_TKc"/>
    <property type="match status" value="1"/>
</dbReference>
<dbReference type="AlphaFoldDB" id="A0A1W0A0Q6"/>
<sequence length="284" mass="31204">MVVGVSVGAVVAILLAVFSFCWFRRRTKNEDDERIQSLISSTTPGRPHAAAPQFYQSHSTGVTTGSSGVNPNSDSEVVLDVSPLRQHKLELTELILASQTPLATGAKGKVALGYYAGEKVAIKGVLKRTPKNVAEFIDEIKILAQIDCPYIVQFIGASWRRPIDLECVVEYMDLGDLRGYLSKNTPESFTWAEKYKSIVSIVRGLIYLHTLDPPIIHRDLKSRNVLLDSKKGTKLTDFGESREINASTLTAGVGTYQWMAPEILSGTKYDATVDIYSFGPCTLS</sequence>
<comment type="caution">
    <text evidence="3">The sequence shown here is derived from an EMBL/GenBank/DDBJ whole genome shotgun (WGS) entry which is preliminary data.</text>
</comment>
<dbReference type="Gene3D" id="1.10.510.10">
    <property type="entry name" value="Transferase(Phosphotransferase) domain 1"/>
    <property type="match status" value="1"/>
</dbReference>
<feature type="transmembrane region" description="Helical" evidence="1">
    <location>
        <begin position="6"/>
        <end position="23"/>
    </location>
</feature>
<evidence type="ECO:0000259" key="2">
    <source>
        <dbReference type="PROSITE" id="PS50011"/>
    </source>
</evidence>
<keyword evidence="4" id="KW-1185">Reference proteome</keyword>
<gene>
    <name evidence="3" type="ORF">THRCLA_04081</name>
</gene>
<dbReference type="Pfam" id="PF00069">
    <property type="entry name" value="Pkinase"/>
    <property type="match status" value="1"/>
</dbReference>
<dbReference type="PANTHER" id="PTHR44329">
    <property type="entry name" value="SERINE/THREONINE-PROTEIN KINASE TNNI3K-RELATED"/>
    <property type="match status" value="1"/>
</dbReference>
<name>A0A1W0A0Q6_9STRA</name>
<keyword evidence="1" id="KW-1133">Transmembrane helix</keyword>
<keyword evidence="3" id="KW-0418">Kinase</keyword>
<dbReference type="InterPro" id="IPR008271">
    <property type="entry name" value="Ser/Thr_kinase_AS"/>
</dbReference>
<dbReference type="SUPFAM" id="SSF56112">
    <property type="entry name" value="Protein kinase-like (PK-like)"/>
    <property type="match status" value="1"/>
</dbReference>
<evidence type="ECO:0000313" key="4">
    <source>
        <dbReference type="Proteomes" id="UP000243217"/>
    </source>
</evidence>
<dbReference type="GO" id="GO:0005524">
    <property type="term" value="F:ATP binding"/>
    <property type="evidence" value="ECO:0007669"/>
    <property type="project" value="InterPro"/>
</dbReference>
<dbReference type="GO" id="GO:0004674">
    <property type="term" value="F:protein serine/threonine kinase activity"/>
    <property type="evidence" value="ECO:0007669"/>
    <property type="project" value="TreeGrafter"/>
</dbReference>
<reference evidence="3 4" key="1">
    <citation type="journal article" date="2014" name="Genome Biol. Evol.">
        <title>The secreted proteins of Achlya hypogyna and Thraustotheca clavata identify the ancestral oomycete secretome and reveal gene acquisitions by horizontal gene transfer.</title>
        <authorList>
            <person name="Misner I."/>
            <person name="Blouin N."/>
            <person name="Leonard G."/>
            <person name="Richards T.A."/>
            <person name="Lane C.E."/>
        </authorList>
    </citation>
    <scope>NUCLEOTIDE SEQUENCE [LARGE SCALE GENOMIC DNA]</scope>
    <source>
        <strain evidence="3 4">ATCC 34112</strain>
    </source>
</reference>
<dbReference type="STRING" id="74557.A0A1W0A0Q6"/>
<dbReference type="PANTHER" id="PTHR44329:SF214">
    <property type="entry name" value="PROTEIN KINASE DOMAIN-CONTAINING PROTEIN"/>
    <property type="match status" value="1"/>
</dbReference>
<evidence type="ECO:0000313" key="3">
    <source>
        <dbReference type="EMBL" id="OQS03600.1"/>
    </source>
</evidence>
<dbReference type="Proteomes" id="UP000243217">
    <property type="component" value="Unassembled WGS sequence"/>
</dbReference>
<keyword evidence="1" id="KW-0472">Membrane</keyword>
<dbReference type="PROSITE" id="PS00108">
    <property type="entry name" value="PROTEIN_KINASE_ST"/>
    <property type="match status" value="1"/>
</dbReference>
<dbReference type="EMBL" id="JNBS01000829">
    <property type="protein sequence ID" value="OQS03600.1"/>
    <property type="molecule type" value="Genomic_DNA"/>
</dbReference>
<keyword evidence="1" id="KW-0812">Transmembrane</keyword>
<dbReference type="InterPro" id="IPR000719">
    <property type="entry name" value="Prot_kinase_dom"/>
</dbReference>
<dbReference type="InterPro" id="IPR051681">
    <property type="entry name" value="Ser/Thr_Kinases-Pseudokinases"/>
</dbReference>
<keyword evidence="3" id="KW-0808">Transferase</keyword>